<keyword evidence="4 7" id="KW-0479">Metal-binding</keyword>
<name>A0A6L9UID6_9HYPH</name>
<accession>A0A6L9UID6</accession>
<dbReference type="InterPro" id="IPR020835">
    <property type="entry name" value="Catalase_sf"/>
</dbReference>
<dbReference type="Gene3D" id="2.40.180.10">
    <property type="entry name" value="Catalase core domain"/>
    <property type="match status" value="1"/>
</dbReference>
<evidence type="ECO:0000256" key="8">
    <source>
        <dbReference type="PIRSR" id="PIRSR000296-2"/>
    </source>
</evidence>
<evidence type="ECO:0000256" key="7">
    <source>
        <dbReference type="PIRNR" id="PIRNR000296"/>
    </source>
</evidence>
<dbReference type="GO" id="GO:0042744">
    <property type="term" value="P:hydrogen peroxide catabolic process"/>
    <property type="evidence" value="ECO:0007669"/>
    <property type="project" value="TreeGrafter"/>
</dbReference>
<evidence type="ECO:0000259" key="9">
    <source>
        <dbReference type="SMART" id="SM01060"/>
    </source>
</evidence>
<dbReference type="Proteomes" id="UP000483035">
    <property type="component" value="Unassembled WGS sequence"/>
</dbReference>
<protein>
    <recommendedName>
        <fullName evidence="7">Catalase-related peroxidase</fullName>
        <ecNumber evidence="7">1.11.1.-</ecNumber>
    </recommendedName>
</protein>
<dbReference type="AlphaFoldDB" id="A0A6L9UID6"/>
<evidence type="ECO:0000256" key="6">
    <source>
        <dbReference type="ARBA" id="ARBA00023004"/>
    </source>
</evidence>
<dbReference type="GO" id="GO:0004096">
    <property type="term" value="F:catalase activity"/>
    <property type="evidence" value="ECO:0007669"/>
    <property type="project" value="InterPro"/>
</dbReference>
<dbReference type="EC" id="1.11.1.-" evidence="7"/>
<dbReference type="GO" id="GO:0005737">
    <property type="term" value="C:cytoplasm"/>
    <property type="evidence" value="ECO:0007669"/>
    <property type="project" value="TreeGrafter"/>
</dbReference>
<evidence type="ECO:0000256" key="2">
    <source>
        <dbReference type="ARBA" id="ARBA00022559"/>
    </source>
</evidence>
<evidence type="ECO:0000256" key="1">
    <source>
        <dbReference type="ARBA" id="ARBA00005329"/>
    </source>
</evidence>
<dbReference type="Gene3D" id="1.20.1280.120">
    <property type="match status" value="1"/>
</dbReference>
<dbReference type="InterPro" id="IPR024168">
    <property type="entry name" value="Catalase_SrpA-type_pred"/>
</dbReference>
<dbReference type="Pfam" id="PF00199">
    <property type="entry name" value="Catalase"/>
    <property type="match status" value="1"/>
</dbReference>
<dbReference type="PROSITE" id="PS51402">
    <property type="entry name" value="CATALASE_3"/>
    <property type="match status" value="1"/>
</dbReference>
<dbReference type="SMART" id="SM01060">
    <property type="entry name" value="Catalase"/>
    <property type="match status" value="1"/>
</dbReference>
<dbReference type="GO" id="GO:0046872">
    <property type="term" value="F:metal ion binding"/>
    <property type="evidence" value="ECO:0007669"/>
    <property type="project" value="UniProtKB-KW"/>
</dbReference>
<dbReference type="PANTHER" id="PTHR11465">
    <property type="entry name" value="CATALASE"/>
    <property type="match status" value="1"/>
</dbReference>
<dbReference type="InterPro" id="IPR011614">
    <property type="entry name" value="Catalase_core"/>
</dbReference>
<sequence>MNHDAQDLPGALPLEKASPSLIVEALKAVAGHPPGVRASFAKGHCVRGRYEPSAEAGSVTRSKSLTRPAQVLGRFSVGGGNPHVADTNGLVLRGFSVRLSNEASSNFLFENAPVHFARTLDQMLAFLRARIPGPDGKPDAERVKAFSEANPETLNQARFVAARALPASFALTTYWGVHSFPATSETGATRFIKFKIVPAGGNATFSEAEIPGLGADFLRDDLEARIQAGNVRFDVIAILDRPGDDCSDVTKRWSDEDERPGVVLGRITIDALEPNGTCDASVFDPAGLAEGIGHPPDEIFAARSPAYRISLSKRS</sequence>
<dbReference type="PIRSF" id="PIRSF000296">
    <property type="entry name" value="SrpA"/>
    <property type="match status" value="1"/>
</dbReference>
<proteinExistence type="inferred from homology"/>
<keyword evidence="5 7" id="KW-0560">Oxidoreductase</keyword>
<feature type="binding site" description="axial binding residue" evidence="8">
    <location>
        <position position="307"/>
    </location>
    <ligand>
        <name>heme</name>
        <dbReference type="ChEBI" id="CHEBI:30413"/>
    </ligand>
    <ligandPart>
        <name>Fe</name>
        <dbReference type="ChEBI" id="CHEBI:18248"/>
    </ligandPart>
</feature>
<evidence type="ECO:0000313" key="10">
    <source>
        <dbReference type="EMBL" id="NEI73907.1"/>
    </source>
</evidence>
<comment type="function">
    <text evidence="7">Has an organic peroxide-dependent peroxidase activity.</text>
</comment>
<evidence type="ECO:0000256" key="3">
    <source>
        <dbReference type="ARBA" id="ARBA00022617"/>
    </source>
</evidence>
<feature type="domain" description="Catalase core" evidence="9">
    <location>
        <begin position="1"/>
        <end position="315"/>
    </location>
</feature>
<dbReference type="EMBL" id="WUEY01000023">
    <property type="protein sequence ID" value="NEI73907.1"/>
    <property type="molecule type" value="Genomic_DNA"/>
</dbReference>
<dbReference type="PANTHER" id="PTHR11465:SF9">
    <property type="entry name" value="CATALASE"/>
    <property type="match status" value="1"/>
</dbReference>
<dbReference type="GO" id="GO:0042542">
    <property type="term" value="P:response to hydrogen peroxide"/>
    <property type="evidence" value="ECO:0007669"/>
    <property type="project" value="TreeGrafter"/>
</dbReference>
<comment type="caution">
    <text evidence="10">The sequence shown here is derived from an EMBL/GenBank/DDBJ whole genome shotgun (WGS) entry which is preliminary data.</text>
</comment>
<evidence type="ECO:0000313" key="11">
    <source>
        <dbReference type="Proteomes" id="UP000483035"/>
    </source>
</evidence>
<dbReference type="GO" id="GO:0020037">
    <property type="term" value="F:heme binding"/>
    <property type="evidence" value="ECO:0007669"/>
    <property type="project" value="InterPro"/>
</dbReference>
<comment type="similarity">
    <text evidence="1 7">Belongs to the catalase family.</text>
</comment>
<dbReference type="RefSeq" id="WP_163992654.1">
    <property type="nucleotide sequence ID" value="NZ_WUEY01000023.1"/>
</dbReference>
<keyword evidence="3 7" id="KW-0349">Heme</keyword>
<evidence type="ECO:0000256" key="5">
    <source>
        <dbReference type="ARBA" id="ARBA00023002"/>
    </source>
</evidence>
<dbReference type="SUPFAM" id="SSF56634">
    <property type="entry name" value="Heme-dependent catalase-like"/>
    <property type="match status" value="1"/>
</dbReference>
<reference evidence="10 11" key="1">
    <citation type="submission" date="2019-12" db="EMBL/GenBank/DDBJ databases">
        <title>Rhizobium genotypes associated with high levels of biological nitrogen fixation by grain legumes in a temperate-maritime cropping system.</title>
        <authorList>
            <person name="Maluk M."/>
            <person name="Francesc Ferrando Molina F."/>
            <person name="Lopez Del Egido L."/>
            <person name="Lafos M."/>
            <person name="Langarica-Fuentes A."/>
            <person name="Gebre Yohannes G."/>
            <person name="Young M.W."/>
            <person name="Martin P."/>
            <person name="Gantlett R."/>
            <person name="Kenicer G."/>
            <person name="Hawes C."/>
            <person name="Begg G.S."/>
            <person name="Quilliam R.S."/>
            <person name="Squire G.R."/>
            <person name="Poole P.S."/>
            <person name="Young P.W."/>
            <person name="Iannetta P.M."/>
            <person name="James E.K."/>
        </authorList>
    </citation>
    <scope>NUCLEOTIDE SEQUENCE [LARGE SCALE GENOMIC DNA]</scope>
    <source>
        <strain evidence="10 11">JHI1118</strain>
    </source>
</reference>
<dbReference type="InterPro" id="IPR018028">
    <property type="entry name" value="Catalase"/>
</dbReference>
<comment type="cofactor">
    <cofactor evidence="7">
        <name>heme</name>
        <dbReference type="ChEBI" id="CHEBI:30413"/>
    </cofactor>
</comment>
<keyword evidence="6 7" id="KW-0408">Iron</keyword>
<organism evidence="10 11">
    <name type="scientific">Rhizobium lusitanum</name>
    <dbReference type="NCBI Taxonomy" id="293958"/>
    <lineage>
        <taxon>Bacteria</taxon>
        <taxon>Pseudomonadati</taxon>
        <taxon>Pseudomonadota</taxon>
        <taxon>Alphaproteobacteria</taxon>
        <taxon>Hyphomicrobiales</taxon>
        <taxon>Rhizobiaceae</taxon>
        <taxon>Rhizobium/Agrobacterium group</taxon>
        <taxon>Rhizobium</taxon>
    </lineage>
</organism>
<evidence type="ECO:0000256" key="4">
    <source>
        <dbReference type="ARBA" id="ARBA00022723"/>
    </source>
</evidence>
<keyword evidence="2 7" id="KW-0575">Peroxidase</keyword>
<gene>
    <name evidence="10" type="ORF">GR212_30580</name>
</gene>